<dbReference type="AlphaFoldDB" id="A0AAC8YGR2"/>
<protein>
    <submittedName>
        <fullName evidence="9">MFS transporter</fullName>
    </submittedName>
</protein>
<feature type="transmembrane region" description="Helical" evidence="7">
    <location>
        <begin position="263"/>
        <end position="285"/>
    </location>
</feature>
<evidence type="ECO:0000259" key="8">
    <source>
        <dbReference type="PROSITE" id="PS50850"/>
    </source>
</evidence>
<comment type="subcellular location">
    <subcellularLocation>
        <location evidence="1">Cell membrane</location>
        <topology evidence="1">Multi-pass membrane protein</topology>
    </subcellularLocation>
</comment>
<evidence type="ECO:0000256" key="6">
    <source>
        <dbReference type="ARBA" id="ARBA00023136"/>
    </source>
</evidence>
<keyword evidence="6 7" id="KW-0472">Membrane</keyword>
<feature type="transmembrane region" description="Helical" evidence="7">
    <location>
        <begin position="63"/>
        <end position="86"/>
    </location>
</feature>
<feature type="transmembrane region" description="Helical" evidence="7">
    <location>
        <begin position="297"/>
        <end position="318"/>
    </location>
</feature>
<dbReference type="EMBL" id="CP015970">
    <property type="protein sequence ID" value="AOZ47644.1"/>
    <property type="molecule type" value="Genomic_DNA"/>
</dbReference>
<dbReference type="InterPro" id="IPR005828">
    <property type="entry name" value="MFS_sugar_transport-like"/>
</dbReference>
<dbReference type="SUPFAM" id="SSF103473">
    <property type="entry name" value="MFS general substrate transporter"/>
    <property type="match status" value="1"/>
</dbReference>
<dbReference type="GO" id="GO:0022857">
    <property type="term" value="F:transmembrane transporter activity"/>
    <property type="evidence" value="ECO:0007669"/>
    <property type="project" value="InterPro"/>
</dbReference>
<gene>
    <name evidence="10" type="ORF">A8L58_14230</name>
    <name evidence="9" type="ORF">AXH35_12780</name>
</gene>
<organism evidence="9 11">
    <name type="scientific">Acidipropionibacterium acidipropionici</name>
    <dbReference type="NCBI Taxonomy" id="1748"/>
    <lineage>
        <taxon>Bacteria</taxon>
        <taxon>Bacillati</taxon>
        <taxon>Actinomycetota</taxon>
        <taxon>Actinomycetes</taxon>
        <taxon>Propionibacteriales</taxon>
        <taxon>Propionibacteriaceae</taxon>
        <taxon>Acidipropionibacterium</taxon>
    </lineage>
</organism>
<name>A0AAC8YGR2_9ACTN</name>
<feature type="transmembrane region" description="Helical" evidence="7">
    <location>
        <begin position="98"/>
        <end position="119"/>
    </location>
</feature>
<keyword evidence="3" id="KW-1003">Cell membrane</keyword>
<dbReference type="GO" id="GO:0005886">
    <property type="term" value="C:plasma membrane"/>
    <property type="evidence" value="ECO:0007669"/>
    <property type="project" value="UniProtKB-SubCell"/>
</dbReference>
<reference evidence="9 11" key="2">
    <citation type="submission" date="2016-02" db="EMBL/GenBank/DDBJ databases">
        <title>Complete Genome Sequence of Propionibacterium acidipropionici ATCC 55737.</title>
        <authorList>
            <person name="Luna Flores C.H."/>
            <person name="Nielsen L.K."/>
            <person name="Marcellin E."/>
        </authorList>
    </citation>
    <scope>NUCLEOTIDE SEQUENCE [LARGE SCALE GENOMIC DNA]</scope>
    <source>
        <strain evidence="9 11">ATCC 55737</strain>
    </source>
</reference>
<dbReference type="CDD" id="cd17369">
    <property type="entry name" value="MFS_ShiA_like"/>
    <property type="match status" value="1"/>
</dbReference>
<dbReference type="EMBL" id="CP014352">
    <property type="protein sequence ID" value="AMS06184.1"/>
    <property type="molecule type" value="Genomic_DNA"/>
</dbReference>
<dbReference type="PANTHER" id="PTHR43045:SF2">
    <property type="entry name" value="INNER MEMBRANE METABOLITE TRANSPORT PROTEIN YHJE"/>
    <property type="match status" value="1"/>
</dbReference>
<keyword evidence="2" id="KW-0813">Transport</keyword>
<dbReference type="Proteomes" id="UP000178666">
    <property type="component" value="Chromosome"/>
</dbReference>
<evidence type="ECO:0000256" key="4">
    <source>
        <dbReference type="ARBA" id="ARBA00022692"/>
    </source>
</evidence>
<evidence type="ECO:0000313" key="9">
    <source>
        <dbReference type="EMBL" id="AMS06184.1"/>
    </source>
</evidence>
<dbReference type="Proteomes" id="UP000075221">
    <property type="component" value="Chromosome"/>
</dbReference>
<evidence type="ECO:0000313" key="10">
    <source>
        <dbReference type="EMBL" id="AOZ47644.1"/>
    </source>
</evidence>
<keyword evidence="5 7" id="KW-1133">Transmembrane helix</keyword>
<keyword evidence="12" id="KW-1185">Reference proteome</keyword>
<feature type="transmembrane region" description="Helical" evidence="7">
    <location>
        <begin position="173"/>
        <end position="191"/>
    </location>
</feature>
<evidence type="ECO:0000256" key="1">
    <source>
        <dbReference type="ARBA" id="ARBA00004651"/>
    </source>
</evidence>
<feature type="transmembrane region" description="Helical" evidence="7">
    <location>
        <begin position="330"/>
        <end position="349"/>
    </location>
</feature>
<dbReference type="PANTHER" id="PTHR43045">
    <property type="entry name" value="SHIKIMATE TRANSPORTER"/>
    <property type="match status" value="1"/>
</dbReference>
<proteinExistence type="predicted"/>
<feature type="transmembrane region" description="Helical" evidence="7">
    <location>
        <begin position="361"/>
        <end position="382"/>
    </location>
</feature>
<dbReference type="Pfam" id="PF00083">
    <property type="entry name" value="Sugar_tr"/>
    <property type="match status" value="1"/>
</dbReference>
<evidence type="ECO:0000256" key="5">
    <source>
        <dbReference type="ARBA" id="ARBA00022989"/>
    </source>
</evidence>
<dbReference type="InterPro" id="IPR036259">
    <property type="entry name" value="MFS_trans_sf"/>
</dbReference>
<keyword evidence="4 7" id="KW-0812">Transmembrane</keyword>
<feature type="transmembrane region" description="Helical" evidence="7">
    <location>
        <begin position="402"/>
        <end position="423"/>
    </location>
</feature>
<evidence type="ECO:0000313" key="12">
    <source>
        <dbReference type="Proteomes" id="UP000178666"/>
    </source>
</evidence>
<feature type="transmembrane region" description="Helical" evidence="7">
    <location>
        <begin position="203"/>
        <end position="226"/>
    </location>
</feature>
<dbReference type="RefSeq" id="WP_062820093.1">
    <property type="nucleotide sequence ID" value="NZ_CP014352.1"/>
</dbReference>
<reference evidence="10 12" key="1">
    <citation type="journal article" date="2016" name="Plant Dis.">
        <title>Improved production of propionic acid using genome shuffling.</title>
        <authorList>
            <person name="Luna-Flores C.H."/>
            <person name="Palfreyman R.W."/>
            <person name="Kromer J.O."/>
            <person name="Nielsen L.K."/>
            <person name="Marcellin E."/>
        </authorList>
    </citation>
    <scope>NUCLEOTIDE SEQUENCE [LARGE SCALE GENOMIC DNA]</scope>
    <source>
        <strain evidence="10 12">F3E8</strain>
    </source>
</reference>
<feature type="domain" description="Major facilitator superfamily (MFS) profile" evidence="8">
    <location>
        <begin position="24"/>
        <end position="453"/>
    </location>
</feature>
<evidence type="ECO:0000256" key="2">
    <source>
        <dbReference type="ARBA" id="ARBA00022448"/>
    </source>
</evidence>
<dbReference type="Gene3D" id="1.20.1250.20">
    <property type="entry name" value="MFS general substrate transporter like domains"/>
    <property type="match status" value="1"/>
</dbReference>
<feature type="transmembrane region" description="Helical" evidence="7">
    <location>
        <begin position="39"/>
        <end position="57"/>
    </location>
</feature>
<accession>A0AAC8YGR2</accession>
<evidence type="ECO:0000256" key="3">
    <source>
        <dbReference type="ARBA" id="ARBA00022475"/>
    </source>
</evidence>
<dbReference type="InterPro" id="IPR020846">
    <property type="entry name" value="MFS_dom"/>
</dbReference>
<feature type="transmembrane region" description="Helical" evidence="7">
    <location>
        <begin position="429"/>
        <end position="449"/>
    </location>
</feature>
<sequence>MSNVIDTSGQQAAPAPSGNTKFRIILSSLVGTTIEFYDFYAYATAAISVFPFLFFHSSSDTGALLASLATFGVAFVARPVGSVVFGHFGDRAGRKTTLVASLLTMGIATVLIGLLPTIYQIGLWAPVMLSIMRFCQGMGLGGEWSGASLLAGENARKGRRGFDSMWPQLGAPIGFLLANGFFLILTLTMHYDSTTAGTNHTFLVWGWRLPFLFSAVIVALGLYVRFKLEETPAFQRTKDRGEVVKAPVAEAFRTSWRQIVQGTFLMLATYTLFYLMTTWILSYAIGKTSAGFLGIGYQRFLVVQLITILAFAATIPLSGWLGDVMGRKRFLTWTTVAIMVLGCTFNLFLNPKRMGTGENANIALLIVFMLIGMALMGLTFGIQSALLPELFPTNVRYTGSAIAYNVASILGAAVAPFIATWLASSYGPGWVGVYLLAMAALTLVACFTIPETKDRDLVDFQTEAVEKTPVPETVPVS</sequence>
<evidence type="ECO:0000256" key="7">
    <source>
        <dbReference type="SAM" id="Phobius"/>
    </source>
</evidence>
<dbReference type="PROSITE" id="PS50850">
    <property type="entry name" value="MFS"/>
    <property type="match status" value="1"/>
</dbReference>
<evidence type="ECO:0000313" key="11">
    <source>
        <dbReference type="Proteomes" id="UP000075221"/>
    </source>
</evidence>